<feature type="region of interest" description="Disordered" evidence="6">
    <location>
        <begin position="1027"/>
        <end position="1061"/>
    </location>
</feature>
<dbReference type="InterPro" id="IPR015500">
    <property type="entry name" value="Peptidase_S8_subtilisin-rel"/>
</dbReference>
<keyword evidence="3 5" id="KW-0378">Hydrolase</keyword>
<dbReference type="InterPro" id="IPR057060">
    <property type="entry name" value="MBTPS1_3rd"/>
</dbReference>
<feature type="compositionally biased region" description="Basic and acidic residues" evidence="6">
    <location>
        <begin position="1088"/>
        <end position="1111"/>
    </location>
</feature>
<gene>
    <name evidence="13" type="ORF">COHA_000899</name>
</gene>
<feature type="active site" description="Charge relay system" evidence="5">
    <location>
        <position position="478"/>
    </location>
</feature>
<dbReference type="Pfam" id="PF23001">
    <property type="entry name" value="MBTP1_N"/>
    <property type="match status" value="1"/>
</dbReference>
<feature type="domain" description="Membrane-bound transcription factor site-1 protease-like N-terminal" evidence="10">
    <location>
        <begin position="80"/>
        <end position="155"/>
    </location>
</feature>
<feature type="region of interest" description="Disordered" evidence="6">
    <location>
        <begin position="1175"/>
        <end position="1200"/>
    </location>
</feature>
<feature type="domain" description="Peptidase S8/S53" evidence="9">
    <location>
        <begin position="272"/>
        <end position="518"/>
    </location>
</feature>
<evidence type="ECO:0000259" key="11">
    <source>
        <dbReference type="Pfam" id="PF23090"/>
    </source>
</evidence>
<dbReference type="GO" id="GO:0006508">
    <property type="term" value="P:proteolysis"/>
    <property type="evidence" value="ECO:0007669"/>
    <property type="project" value="UniProtKB-KW"/>
</dbReference>
<protein>
    <recommendedName>
        <fullName evidence="15">Peptidase S8/S53 domain-containing protein</fullName>
    </recommendedName>
</protein>
<feature type="region of interest" description="Disordered" evidence="6">
    <location>
        <begin position="1084"/>
        <end position="1111"/>
    </location>
</feature>
<evidence type="ECO:0000256" key="5">
    <source>
        <dbReference type="PROSITE-ProRule" id="PRU01240"/>
    </source>
</evidence>
<evidence type="ECO:0000256" key="4">
    <source>
        <dbReference type="ARBA" id="ARBA00022825"/>
    </source>
</evidence>
<dbReference type="GO" id="GO:0004252">
    <property type="term" value="F:serine-type endopeptidase activity"/>
    <property type="evidence" value="ECO:0007669"/>
    <property type="project" value="UniProtKB-UniRule"/>
</dbReference>
<reference evidence="13" key="1">
    <citation type="submission" date="2020-11" db="EMBL/GenBank/DDBJ databases">
        <title>Chlorella ohadii genome sequencing and assembly.</title>
        <authorList>
            <person name="Murik O."/>
            <person name="Treves H."/>
            <person name="Kedem I."/>
            <person name="Shotland Y."/>
            <person name="Kaplan A."/>
        </authorList>
    </citation>
    <scope>NUCLEOTIDE SEQUENCE</scope>
    <source>
        <strain evidence="13">1</strain>
    </source>
</reference>
<dbReference type="InterPro" id="IPR023828">
    <property type="entry name" value="Peptidase_S8_Ser-AS"/>
</dbReference>
<evidence type="ECO:0000313" key="14">
    <source>
        <dbReference type="Proteomes" id="UP001205105"/>
    </source>
</evidence>
<dbReference type="InterPro" id="IPR050131">
    <property type="entry name" value="Peptidase_S8_subtilisin-like"/>
</dbReference>
<keyword evidence="4 5" id="KW-0720">Serine protease</keyword>
<dbReference type="PRINTS" id="PR00723">
    <property type="entry name" value="SUBTILISIN"/>
</dbReference>
<dbReference type="PROSITE" id="PS51257">
    <property type="entry name" value="PROKAR_LIPOPROTEIN"/>
    <property type="match status" value="1"/>
</dbReference>
<feature type="transmembrane region" description="Helical" evidence="7">
    <location>
        <begin position="1227"/>
        <end position="1247"/>
    </location>
</feature>
<organism evidence="13 14">
    <name type="scientific">Chlorella ohadii</name>
    <dbReference type="NCBI Taxonomy" id="2649997"/>
    <lineage>
        <taxon>Eukaryota</taxon>
        <taxon>Viridiplantae</taxon>
        <taxon>Chlorophyta</taxon>
        <taxon>core chlorophytes</taxon>
        <taxon>Trebouxiophyceae</taxon>
        <taxon>Chlorellales</taxon>
        <taxon>Chlorellaceae</taxon>
        <taxon>Chlorella clade</taxon>
        <taxon>Chlorella</taxon>
    </lineage>
</organism>
<evidence type="ECO:0000259" key="9">
    <source>
        <dbReference type="Pfam" id="PF00082"/>
    </source>
</evidence>
<feature type="chain" id="PRO_5042144280" description="Peptidase S8/S53 domain-containing protein" evidence="8">
    <location>
        <begin position="32"/>
        <end position="1286"/>
    </location>
</feature>
<feature type="signal peptide" evidence="8">
    <location>
        <begin position="1"/>
        <end position="31"/>
    </location>
</feature>
<dbReference type="GO" id="GO:0005794">
    <property type="term" value="C:Golgi apparatus"/>
    <property type="evidence" value="ECO:0007669"/>
    <property type="project" value="TreeGrafter"/>
</dbReference>
<keyword evidence="7" id="KW-0472">Membrane</keyword>
<evidence type="ECO:0000256" key="2">
    <source>
        <dbReference type="ARBA" id="ARBA00022670"/>
    </source>
</evidence>
<evidence type="ECO:0008006" key="15">
    <source>
        <dbReference type="Google" id="ProtNLM"/>
    </source>
</evidence>
<sequence length="1286" mass="137338">MSLSWRSQGPAAAVVLLAVACALLLRSPASPAAPAASGGAAQAAAGRSVAAPEQACPYSAGGSSTRRHTRAQPPAPDGLFIVRFREYAMAEAHRAALQAALSGSGSGGWEWVQRRNPAAAFPTDFGLLRLAPAGEAALKARLAALPFVKDVHPERVLTRSLMAASAEAVAAAQHAQFTACGAEGSSDEPCVAKRPGRMQTRPTFSLEDNLEAEDGPAAEQGVSAGAQRVGNDSYAAGTAARRQRRQRVLLQSPESLASILQADKVWAQGFRGQGVKMGVFDTGIKGDHPDVKHIVERSNWTHEPTLDDGLGHGSFVAGVIAGTDPACPGLAPEVSLYTFRVFTNDQVSYTSWFLDAFNYAMALKMNIVNLSIGGPDYLDLPFVEKVAEITSSGIIMVSAIGNDGPLYGTLNNPADQNDVIGIGGIDYSDHIAPFSSRGMSTWEIPLGYGRSKPDVMAYGRDVQGSRIGGGCRSLSGTSVASPVVAGAVCLLSSTVPEEKRWKILNPASMKQALVEGAVRLPELNLYEQVRRSVLSMPHSKLVDSAVRLPELNLYEQGAGKLSVINSKAVLDSYEPRASLVPGALHLADCPYMWPFCRQPLYAGAMPVMFNATILNGMGLVGRLEAAPIWTPADEGGALLDIEFEYSGQLWPWSGYLALYIRVKEEGREFEGSASGEFSFTVVSPPAKGETAERRSTVKVPLSAEIIRTPPRAKRVLWDQFHSIRYPPAYFPRDDMQVRHDILDWHGDHPHTNFHDMYNALRDEGFFLEVLASPLTCFNASNYGAVMIVDSEDEFYKQEIAKLAADVEKEGLGLLVFADWYHLDTIHKLRFFDDNTRSWWDAATGGANVPALNDLLVPFGAAFDAGALDADVHIEGVQQQFRMASGVTLKALPAGAWMHHAQEKKRSADQPEKKGPPVLGLFQHGTGRVGLYGDSNCLDSSHSRSKCFKLLTAMLAWAAGEDVPALTPASAQLPAPHGNFAGLPTRRTDFNFTEISPVLQHPLKCYRNAPRELQGASFTRWDVAIERPPRQGLPGQQQQQQQQGGGGNATLPQPAGGDLVAQQRAAEAAAAAAAAKAKSEQEAAAAAKAKAEAEAERQRQQHEAAEIAARKAEEEQAAAAAAAAVRQQQVQQQQQGQQGQAGGGTDGTGAIITDAEGRQHPDIDALAQAGQGGPLDVAKEQRPLQPADGGQAGGEGAGAGSGARFASLVHQQEAASTSAQGGRKRGSVLRLSLIQGALLLSIAGLVVWSRSRRRRGLSLPVRVHSRKLLLPVWGGRASEGEERRRHE</sequence>
<feature type="domain" description="MBTPS1 fourth" evidence="11">
    <location>
        <begin position="709"/>
        <end position="960"/>
    </location>
</feature>
<evidence type="ECO:0000256" key="6">
    <source>
        <dbReference type="SAM" id="MobiDB-lite"/>
    </source>
</evidence>
<evidence type="ECO:0000259" key="10">
    <source>
        <dbReference type="Pfam" id="PF23001"/>
    </source>
</evidence>
<dbReference type="InterPro" id="IPR022398">
    <property type="entry name" value="Peptidase_S8_His-AS"/>
</dbReference>
<keyword evidence="2 5" id="KW-0645">Protease</keyword>
<dbReference type="SUPFAM" id="SSF52743">
    <property type="entry name" value="Subtilisin-like"/>
    <property type="match status" value="1"/>
</dbReference>
<dbReference type="Pfam" id="PF23094">
    <property type="entry name" value="MBTPS1_3rd"/>
    <property type="match status" value="1"/>
</dbReference>
<comment type="similarity">
    <text evidence="1 5">Belongs to the peptidase S8 family.</text>
</comment>
<accession>A0AAD5H8R4</accession>
<keyword evidence="7" id="KW-0812">Transmembrane</keyword>
<feature type="region of interest" description="Disordered" evidence="6">
    <location>
        <begin position="183"/>
        <end position="202"/>
    </location>
</feature>
<dbReference type="PROSITE" id="PS00138">
    <property type="entry name" value="SUBTILASE_SER"/>
    <property type="match status" value="1"/>
</dbReference>
<dbReference type="Pfam" id="PF00082">
    <property type="entry name" value="Peptidase_S8"/>
    <property type="match status" value="1"/>
</dbReference>
<evidence type="ECO:0000256" key="3">
    <source>
        <dbReference type="ARBA" id="ARBA00022801"/>
    </source>
</evidence>
<feature type="active site" description="Charge relay system" evidence="5">
    <location>
        <position position="281"/>
    </location>
</feature>
<feature type="region of interest" description="Disordered" evidence="6">
    <location>
        <begin position="1129"/>
        <end position="1151"/>
    </location>
</feature>
<dbReference type="PANTHER" id="PTHR43806">
    <property type="entry name" value="PEPTIDASE S8"/>
    <property type="match status" value="1"/>
</dbReference>
<evidence type="ECO:0000256" key="8">
    <source>
        <dbReference type="SAM" id="SignalP"/>
    </source>
</evidence>
<dbReference type="InterPro" id="IPR000209">
    <property type="entry name" value="Peptidase_S8/S53_dom"/>
</dbReference>
<dbReference type="InterPro" id="IPR055143">
    <property type="entry name" value="MBTP1_N"/>
</dbReference>
<evidence type="ECO:0000313" key="13">
    <source>
        <dbReference type="EMBL" id="KAI7845613.1"/>
    </source>
</evidence>
<dbReference type="InterPro" id="IPR036852">
    <property type="entry name" value="Peptidase_S8/S53_dom_sf"/>
</dbReference>
<dbReference type="PROSITE" id="PS51892">
    <property type="entry name" value="SUBTILASE"/>
    <property type="match status" value="1"/>
</dbReference>
<proteinExistence type="inferred from homology"/>
<evidence type="ECO:0000256" key="1">
    <source>
        <dbReference type="ARBA" id="ARBA00011073"/>
    </source>
</evidence>
<comment type="caution">
    <text evidence="13">The sequence shown here is derived from an EMBL/GenBank/DDBJ whole genome shotgun (WGS) entry which is preliminary data.</text>
</comment>
<dbReference type="Gene3D" id="3.40.50.200">
    <property type="entry name" value="Peptidase S8/S53 domain"/>
    <property type="match status" value="1"/>
</dbReference>
<keyword evidence="7" id="KW-1133">Transmembrane helix</keyword>
<dbReference type="PANTHER" id="PTHR43806:SF7">
    <property type="entry name" value="MEMBRANE-BOUND TRANSCRIPTION FACTOR SITE-1 PROTEASE"/>
    <property type="match status" value="1"/>
</dbReference>
<dbReference type="Proteomes" id="UP001205105">
    <property type="component" value="Unassembled WGS sequence"/>
</dbReference>
<feature type="active site" description="Charge relay system" evidence="5">
    <location>
        <position position="312"/>
    </location>
</feature>
<dbReference type="InterPro" id="IPR057032">
    <property type="entry name" value="MBTPS1_4th"/>
</dbReference>
<keyword evidence="14" id="KW-1185">Reference proteome</keyword>
<feature type="domain" description="MBTPS1 third" evidence="12">
    <location>
        <begin position="580"/>
        <end position="708"/>
    </location>
</feature>
<evidence type="ECO:0000256" key="7">
    <source>
        <dbReference type="SAM" id="Phobius"/>
    </source>
</evidence>
<evidence type="ECO:0000259" key="12">
    <source>
        <dbReference type="Pfam" id="PF23094"/>
    </source>
</evidence>
<dbReference type="EMBL" id="JADXDR010000015">
    <property type="protein sequence ID" value="KAI7845613.1"/>
    <property type="molecule type" value="Genomic_DNA"/>
</dbReference>
<dbReference type="Pfam" id="PF23090">
    <property type="entry name" value="MBTPS1_4th"/>
    <property type="match status" value="1"/>
</dbReference>
<dbReference type="PROSITE" id="PS00137">
    <property type="entry name" value="SUBTILASE_HIS"/>
    <property type="match status" value="1"/>
</dbReference>
<name>A0AAD5H8R4_9CHLO</name>
<feature type="compositionally biased region" description="Gly residues" evidence="6">
    <location>
        <begin position="1189"/>
        <end position="1200"/>
    </location>
</feature>
<keyword evidence="8" id="KW-0732">Signal</keyword>